<dbReference type="Gene3D" id="3.10.120.10">
    <property type="entry name" value="Cytochrome b5-like heme/steroid binding domain"/>
    <property type="match status" value="1"/>
</dbReference>
<evidence type="ECO:0000256" key="16">
    <source>
        <dbReference type="ARBA" id="ARBA00070338"/>
    </source>
</evidence>
<dbReference type="PANTHER" id="PTHR19372">
    <property type="entry name" value="SULFITE REDUCTASE"/>
    <property type="match status" value="1"/>
</dbReference>
<evidence type="ECO:0000256" key="1">
    <source>
        <dbReference type="ARBA" id="ARBA00001924"/>
    </source>
</evidence>
<dbReference type="SUPFAM" id="SSF56524">
    <property type="entry name" value="Oxidoreductase molybdopterin-binding domain"/>
    <property type="match status" value="1"/>
</dbReference>
<keyword evidence="13" id="KW-0496">Mitochondrion</keyword>
<evidence type="ECO:0000256" key="5">
    <source>
        <dbReference type="ARBA" id="ARBA00004971"/>
    </source>
</evidence>
<dbReference type="EMBL" id="BFAA01002883">
    <property type="protein sequence ID" value="GCB65835.1"/>
    <property type="molecule type" value="Genomic_DNA"/>
</dbReference>
<keyword evidence="10" id="KW-0479">Metal-binding</keyword>
<feature type="domain" description="Cytochrome b5 heme-binding" evidence="17">
    <location>
        <begin position="125"/>
        <end position="203"/>
    </location>
</feature>
<dbReference type="InterPro" id="IPR022407">
    <property type="entry name" value="OxRdtase_Mopterin_BS"/>
</dbReference>
<dbReference type="EC" id="1.8.3.1" evidence="7"/>
<dbReference type="PROSITE" id="PS00559">
    <property type="entry name" value="MOLYBDOPTERIN_EUK"/>
    <property type="match status" value="1"/>
</dbReference>
<evidence type="ECO:0000256" key="6">
    <source>
        <dbReference type="ARBA" id="ARBA00011738"/>
    </source>
</evidence>
<comment type="cofactor">
    <cofactor evidence="2">
        <name>heme b</name>
        <dbReference type="ChEBI" id="CHEBI:60344"/>
    </cofactor>
</comment>
<dbReference type="PANTHER" id="PTHR19372:SF7">
    <property type="entry name" value="SULFITE OXIDASE, MITOCHONDRIAL"/>
    <property type="match status" value="1"/>
</dbReference>
<keyword evidence="12" id="KW-0408">Iron</keyword>
<keyword evidence="11" id="KW-0560">Oxidoreductase</keyword>
<dbReference type="InterPro" id="IPR036374">
    <property type="entry name" value="OxRdtase_Mopterin-bd_sf"/>
</dbReference>
<dbReference type="GO" id="GO:0043546">
    <property type="term" value="F:molybdopterin cofactor binding"/>
    <property type="evidence" value="ECO:0007669"/>
    <property type="project" value="InterPro"/>
</dbReference>
<dbReference type="Proteomes" id="UP000288216">
    <property type="component" value="Unassembled WGS sequence"/>
</dbReference>
<evidence type="ECO:0000256" key="11">
    <source>
        <dbReference type="ARBA" id="ARBA00023002"/>
    </source>
</evidence>
<gene>
    <name evidence="18" type="ORF">scyTo_0007798</name>
</gene>
<sequence>MCKLDMDSKKGGTVMSFLRCTRSALGIWRLQNRIQIETSAVLPQASSVYGFVRSKNTTANHARSVDYQFSTTQWRHMVMGVLAGTGAVLVYGLYRQQVQQAEPKSITELTSLTVSARDNEVKQTYPIFTRQDVTKHKTMADGVWVTYKSGVYDITKFIDLHPGGKKIMLAAGGAIEPFWAMYAVHNQEHIYEMLEEYKIGELSPEDQKVATSDVSDPYGNEPLRHPVLKVNSLKPFNAEPPLEILSDNYLTPTEIFFKRNHLPVPEVDPKKFRLEIMGEGLTSIQLTLNDLKIKFPKHTVTATLQCAGNRRSEMNAVRQVKGLNWGMAAIGNATWTGAKLSDVLKYAGLPEDTNAKHVQFEGLDKDVSGSPYGASISIRKALAKDGDVLLAYEMNGENLSRDHGFPLRVVVPGVVGARNVKWLSKIIVSKEESKSHWQVNDYKGFSPSVDWDTVDFSTAPAIQELPIQSAITTPCNDDHISADDDEVTVKGYAWSGGGQEVIRVDVSLDGGKTWQVAELTGEKQDEGQAWAWKLWQLTVPLPKGQKNLEIICKAVDNNYNVQPDTVAPIWNLRGVLNNSWSRVKVTIEPGSG</sequence>
<organism evidence="18 19">
    <name type="scientific">Scyliorhinus torazame</name>
    <name type="common">Cloudy catshark</name>
    <name type="synonym">Catulus torazame</name>
    <dbReference type="NCBI Taxonomy" id="75743"/>
    <lineage>
        <taxon>Eukaryota</taxon>
        <taxon>Metazoa</taxon>
        <taxon>Chordata</taxon>
        <taxon>Craniata</taxon>
        <taxon>Vertebrata</taxon>
        <taxon>Chondrichthyes</taxon>
        <taxon>Elasmobranchii</taxon>
        <taxon>Galeomorphii</taxon>
        <taxon>Galeoidea</taxon>
        <taxon>Carcharhiniformes</taxon>
        <taxon>Scyliorhinidae</taxon>
        <taxon>Scyliorhinus</taxon>
    </lineage>
</organism>
<dbReference type="PRINTS" id="PR00363">
    <property type="entry name" value="CYTOCHROMEB5"/>
</dbReference>
<dbReference type="STRING" id="75743.A0A401NYA3"/>
<dbReference type="InterPro" id="IPR000572">
    <property type="entry name" value="OxRdtase_Mopterin-bd_dom"/>
</dbReference>
<name>A0A401NYA3_SCYTO</name>
<evidence type="ECO:0000256" key="14">
    <source>
        <dbReference type="ARBA" id="ARBA00033734"/>
    </source>
</evidence>
<keyword evidence="9" id="KW-0349">Heme</keyword>
<dbReference type="FunFam" id="3.90.420.10:FF:000002">
    <property type="entry name" value="sulfite oxidase, mitochondrial"/>
    <property type="match status" value="1"/>
</dbReference>
<dbReference type="Gene3D" id="3.90.420.10">
    <property type="entry name" value="Oxidoreductase, molybdopterin-binding domain"/>
    <property type="match status" value="1"/>
</dbReference>
<dbReference type="PRINTS" id="PR00407">
    <property type="entry name" value="EUMOPTERIN"/>
</dbReference>
<comment type="function">
    <text evidence="14">Catalyzes the oxidation of sulfite to sulfate, the terminal reaction in the oxidative degradation of sulfur-containing amino acids.</text>
</comment>
<dbReference type="InterPro" id="IPR005066">
    <property type="entry name" value="MoCF_OxRdtse_dimer"/>
</dbReference>
<evidence type="ECO:0000256" key="3">
    <source>
        <dbReference type="ARBA" id="ARBA00004569"/>
    </source>
</evidence>
<comment type="caution">
    <text evidence="18">The sequence shown here is derived from an EMBL/GenBank/DDBJ whole genome shotgun (WGS) entry which is preliminary data.</text>
</comment>
<evidence type="ECO:0000313" key="19">
    <source>
        <dbReference type="Proteomes" id="UP000288216"/>
    </source>
</evidence>
<dbReference type="InterPro" id="IPR014756">
    <property type="entry name" value="Ig_E-set"/>
</dbReference>
<dbReference type="Pfam" id="PF00173">
    <property type="entry name" value="Cyt-b5"/>
    <property type="match status" value="1"/>
</dbReference>
<comment type="pathway">
    <text evidence="4">Sulfur metabolism.</text>
</comment>
<evidence type="ECO:0000256" key="9">
    <source>
        <dbReference type="ARBA" id="ARBA00022617"/>
    </source>
</evidence>
<dbReference type="GO" id="GO:0005758">
    <property type="term" value="C:mitochondrial intermembrane space"/>
    <property type="evidence" value="ECO:0007669"/>
    <property type="project" value="UniProtKB-SubCell"/>
</dbReference>
<reference evidence="18 19" key="1">
    <citation type="journal article" date="2018" name="Nat. Ecol. Evol.">
        <title>Shark genomes provide insights into elasmobranch evolution and the origin of vertebrates.</title>
        <authorList>
            <person name="Hara Y"/>
            <person name="Yamaguchi K"/>
            <person name="Onimaru K"/>
            <person name="Kadota M"/>
            <person name="Koyanagi M"/>
            <person name="Keeley SD"/>
            <person name="Tatsumi K"/>
            <person name="Tanaka K"/>
            <person name="Motone F"/>
            <person name="Kageyama Y"/>
            <person name="Nozu R"/>
            <person name="Adachi N"/>
            <person name="Nishimura O"/>
            <person name="Nakagawa R"/>
            <person name="Tanegashima C"/>
            <person name="Kiyatake I"/>
            <person name="Matsumoto R"/>
            <person name="Murakumo K"/>
            <person name="Nishida K"/>
            <person name="Terakita A"/>
            <person name="Kuratani S"/>
            <person name="Sato K"/>
            <person name="Hyodo S Kuraku.S."/>
        </authorList>
    </citation>
    <scope>NUCLEOTIDE SEQUENCE [LARGE SCALE GENOMIC DNA]</scope>
</reference>
<comment type="subcellular location">
    <subcellularLocation>
        <location evidence="3">Mitochondrion intermembrane space</location>
    </subcellularLocation>
</comment>
<evidence type="ECO:0000256" key="13">
    <source>
        <dbReference type="ARBA" id="ARBA00023128"/>
    </source>
</evidence>
<evidence type="ECO:0000256" key="7">
    <source>
        <dbReference type="ARBA" id="ARBA00012505"/>
    </source>
</evidence>
<dbReference type="PROSITE" id="PS50255">
    <property type="entry name" value="CYTOCHROME_B5_2"/>
    <property type="match status" value="1"/>
</dbReference>
<dbReference type="InterPro" id="IPR008335">
    <property type="entry name" value="Mopterin_OxRdtase_euk"/>
</dbReference>
<dbReference type="GO" id="GO:0006790">
    <property type="term" value="P:sulfur compound metabolic process"/>
    <property type="evidence" value="ECO:0007669"/>
    <property type="project" value="UniProtKB-UniPathway"/>
</dbReference>
<dbReference type="CDD" id="cd02111">
    <property type="entry name" value="eukary_SO_Moco"/>
    <property type="match status" value="1"/>
</dbReference>
<comment type="cofactor">
    <cofactor evidence="1">
        <name>Mo-molybdopterin</name>
        <dbReference type="ChEBI" id="CHEBI:71302"/>
    </cofactor>
</comment>
<evidence type="ECO:0000256" key="12">
    <source>
        <dbReference type="ARBA" id="ARBA00023004"/>
    </source>
</evidence>
<dbReference type="OrthoDB" id="10051395at2759"/>
<dbReference type="GO" id="GO:0020037">
    <property type="term" value="F:heme binding"/>
    <property type="evidence" value="ECO:0007669"/>
    <property type="project" value="InterPro"/>
</dbReference>
<dbReference type="Gene3D" id="2.60.40.650">
    <property type="match status" value="1"/>
</dbReference>
<dbReference type="SUPFAM" id="SSF55856">
    <property type="entry name" value="Cytochrome b5-like heme/steroid binding domain"/>
    <property type="match status" value="1"/>
</dbReference>
<dbReference type="InterPro" id="IPR018506">
    <property type="entry name" value="Cyt_B5_heme-BS"/>
</dbReference>
<dbReference type="AlphaFoldDB" id="A0A401NYA3"/>
<evidence type="ECO:0000256" key="2">
    <source>
        <dbReference type="ARBA" id="ARBA00001970"/>
    </source>
</evidence>
<evidence type="ECO:0000313" key="18">
    <source>
        <dbReference type="EMBL" id="GCB65835.1"/>
    </source>
</evidence>
<dbReference type="SUPFAM" id="SSF81296">
    <property type="entry name" value="E set domains"/>
    <property type="match status" value="1"/>
</dbReference>
<proteinExistence type="predicted"/>
<dbReference type="Pfam" id="PF03404">
    <property type="entry name" value="Mo-co_dimer"/>
    <property type="match status" value="1"/>
</dbReference>
<dbReference type="InterPro" id="IPR036400">
    <property type="entry name" value="Cyt_B5-like_heme/steroid_sf"/>
</dbReference>
<evidence type="ECO:0000256" key="15">
    <source>
        <dbReference type="ARBA" id="ARBA00049078"/>
    </source>
</evidence>
<evidence type="ECO:0000256" key="4">
    <source>
        <dbReference type="ARBA" id="ARBA00004678"/>
    </source>
</evidence>
<keyword evidence="8" id="KW-0500">Molybdenum</keyword>
<dbReference type="SMART" id="SM01117">
    <property type="entry name" value="Cyt-b5"/>
    <property type="match status" value="1"/>
</dbReference>
<dbReference type="GO" id="GO:0030151">
    <property type="term" value="F:molybdenum ion binding"/>
    <property type="evidence" value="ECO:0007669"/>
    <property type="project" value="InterPro"/>
</dbReference>
<protein>
    <recommendedName>
        <fullName evidence="16">Sulfite oxidase</fullName>
        <ecNumber evidence="7">1.8.3.1</ecNumber>
    </recommendedName>
</protein>
<evidence type="ECO:0000256" key="10">
    <source>
        <dbReference type="ARBA" id="ARBA00022723"/>
    </source>
</evidence>
<dbReference type="FunFam" id="2.60.40.650:FF:000002">
    <property type="entry name" value="sulfite oxidase"/>
    <property type="match status" value="1"/>
</dbReference>
<comment type="subunit">
    <text evidence="6">Homodimer.</text>
</comment>
<dbReference type="FunFam" id="3.10.120.10:FF:000007">
    <property type="entry name" value="Sulfite oxidase, mitochondrial"/>
    <property type="match status" value="1"/>
</dbReference>
<dbReference type="InterPro" id="IPR001199">
    <property type="entry name" value="Cyt_B5-like_heme/steroid-bd"/>
</dbReference>
<evidence type="ECO:0000256" key="8">
    <source>
        <dbReference type="ARBA" id="ARBA00022505"/>
    </source>
</evidence>
<dbReference type="UniPathway" id="UPA00096"/>
<dbReference type="Pfam" id="PF00174">
    <property type="entry name" value="Oxidored_molyb"/>
    <property type="match status" value="1"/>
</dbReference>
<accession>A0A401NYA3</accession>
<keyword evidence="19" id="KW-1185">Reference proteome</keyword>
<dbReference type="GO" id="GO:0008482">
    <property type="term" value="F:sulfite oxidase activity"/>
    <property type="evidence" value="ECO:0007669"/>
    <property type="project" value="UniProtKB-EC"/>
</dbReference>
<comment type="pathway">
    <text evidence="5">Energy metabolism; sulfur metabolism.</text>
</comment>
<dbReference type="OMA" id="EESTSQW"/>
<dbReference type="PROSITE" id="PS00191">
    <property type="entry name" value="CYTOCHROME_B5_1"/>
    <property type="match status" value="1"/>
</dbReference>
<comment type="catalytic activity">
    <reaction evidence="15">
        <text>sulfite + O2 + H2O = sulfate + H2O2</text>
        <dbReference type="Rhea" id="RHEA:24600"/>
        <dbReference type="ChEBI" id="CHEBI:15377"/>
        <dbReference type="ChEBI" id="CHEBI:15379"/>
        <dbReference type="ChEBI" id="CHEBI:16189"/>
        <dbReference type="ChEBI" id="CHEBI:16240"/>
        <dbReference type="ChEBI" id="CHEBI:17359"/>
        <dbReference type="EC" id="1.8.3.1"/>
    </reaction>
    <physiologicalReaction direction="left-to-right" evidence="15">
        <dbReference type="Rhea" id="RHEA:24601"/>
    </physiologicalReaction>
</comment>
<evidence type="ECO:0000259" key="17">
    <source>
        <dbReference type="PROSITE" id="PS50255"/>
    </source>
</evidence>